<evidence type="ECO:0000313" key="2">
    <source>
        <dbReference type="EMBL" id="KAJ1130262.1"/>
    </source>
</evidence>
<evidence type="ECO:0000256" key="1">
    <source>
        <dbReference type="SAM" id="MobiDB-lite"/>
    </source>
</evidence>
<organism evidence="2 3">
    <name type="scientific">Pleurodeles waltl</name>
    <name type="common">Iberian ribbed newt</name>
    <dbReference type="NCBI Taxonomy" id="8319"/>
    <lineage>
        <taxon>Eukaryota</taxon>
        <taxon>Metazoa</taxon>
        <taxon>Chordata</taxon>
        <taxon>Craniata</taxon>
        <taxon>Vertebrata</taxon>
        <taxon>Euteleostomi</taxon>
        <taxon>Amphibia</taxon>
        <taxon>Batrachia</taxon>
        <taxon>Caudata</taxon>
        <taxon>Salamandroidea</taxon>
        <taxon>Salamandridae</taxon>
        <taxon>Pleurodelinae</taxon>
        <taxon>Pleurodeles</taxon>
    </lineage>
</organism>
<feature type="compositionally biased region" description="Polar residues" evidence="1">
    <location>
        <begin position="116"/>
        <end position="125"/>
    </location>
</feature>
<feature type="region of interest" description="Disordered" evidence="1">
    <location>
        <begin position="94"/>
        <end position="163"/>
    </location>
</feature>
<protein>
    <submittedName>
        <fullName evidence="2">Uncharacterized protein</fullName>
    </submittedName>
</protein>
<comment type="caution">
    <text evidence="2">The sequence shown here is derived from an EMBL/GenBank/DDBJ whole genome shotgun (WGS) entry which is preliminary data.</text>
</comment>
<dbReference type="AlphaFoldDB" id="A0AAV7PSM8"/>
<name>A0AAV7PSM8_PLEWA</name>
<reference evidence="2" key="1">
    <citation type="journal article" date="2022" name="bioRxiv">
        <title>Sequencing and chromosome-scale assembly of the giantPleurodeles waltlgenome.</title>
        <authorList>
            <person name="Brown T."/>
            <person name="Elewa A."/>
            <person name="Iarovenko S."/>
            <person name="Subramanian E."/>
            <person name="Araus A.J."/>
            <person name="Petzold A."/>
            <person name="Susuki M."/>
            <person name="Suzuki K.-i.T."/>
            <person name="Hayashi T."/>
            <person name="Toyoda A."/>
            <person name="Oliveira C."/>
            <person name="Osipova E."/>
            <person name="Leigh N.D."/>
            <person name="Simon A."/>
            <person name="Yun M.H."/>
        </authorList>
    </citation>
    <scope>NUCLEOTIDE SEQUENCE</scope>
    <source>
        <strain evidence="2">20211129_DDA</strain>
        <tissue evidence="2">Liver</tissue>
    </source>
</reference>
<accession>A0AAV7PSM8</accession>
<sequence length="175" mass="18884">MLGVPPSVTRLSGPLLPPTFVGSRSGQTYGQETTSFGVRFNLAPGDQMGQLVSQGRRADRGPPGVPEGWADSVFPHRNQAQSVSARLRLTLTAPSESKLRPRSATRQTAAVRRQLSHPSLASNDRGNFLSRVGEGNEGFGNTPDSLRPLCPPQVQSGVRSSGFRRPDHAPRIFLF</sequence>
<keyword evidence="3" id="KW-1185">Reference proteome</keyword>
<proteinExistence type="predicted"/>
<feature type="region of interest" description="Disordered" evidence="1">
    <location>
        <begin position="1"/>
        <end position="27"/>
    </location>
</feature>
<dbReference type="EMBL" id="JANPWB010000011">
    <property type="protein sequence ID" value="KAJ1130262.1"/>
    <property type="molecule type" value="Genomic_DNA"/>
</dbReference>
<dbReference type="Proteomes" id="UP001066276">
    <property type="component" value="Chromosome 7"/>
</dbReference>
<gene>
    <name evidence="2" type="ORF">NDU88_008616</name>
</gene>
<evidence type="ECO:0000313" key="3">
    <source>
        <dbReference type="Proteomes" id="UP001066276"/>
    </source>
</evidence>